<dbReference type="AlphaFoldDB" id="I4ISN3"/>
<dbReference type="EMBL" id="CAIQ01000245">
    <property type="protein sequence ID" value="CCI37307.1"/>
    <property type="molecule type" value="Genomic_DNA"/>
</dbReference>
<dbReference type="InterPro" id="IPR013424">
    <property type="entry name" value="Ice-binding_C"/>
</dbReference>
<accession>I4ISN3</accession>
<protein>
    <recommendedName>
        <fullName evidence="3">PEP-CTERM protein-sorting domain-containing protein</fullName>
    </recommendedName>
</protein>
<gene>
    <name evidence="1" type="ORF">MICAK_3190001</name>
</gene>
<name>I4ISN3_MICAE</name>
<comment type="caution">
    <text evidence="1">The sequence shown here is derived from an EMBL/GenBank/DDBJ whole genome shotgun (WGS) entry which is preliminary data.</text>
</comment>
<proteinExistence type="predicted"/>
<reference evidence="1 2" key="1">
    <citation type="submission" date="2012-04" db="EMBL/GenBank/DDBJ databases">
        <authorList>
            <person name="Genoscope - CEA"/>
        </authorList>
    </citation>
    <scope>NUCLEOTIDE SEQUENCE [LARGE SCALE GENOMIC DNA]</scope>
    <source>
        <strain evidence="1 2">9701</strain>
    </source>
</reference>
<evidence type="ECO:0000313" key="2">
    <source>
        <dbReference type="Proteomes" id="UP000004047"/>
    </source>
</evidence>
<organism evidence="1 2">
    <name type="scientific">Microcystis aeruginosa PCC 9701</name>
    <dbReference type="NCBI Taxonomy" id="721123"/>
    <lineage>
        <taxon>Bacteria</taxon>
        <taxon>Bacillati</taxon>
        <taxon>Cyanobacteriota</taxon>
        <taxon>Cyanophyceae</taxon>
        <taxon>Oscillatoriophycideae</taxon>
        <taxon>Chroococcales</taxon>
        <taxon>Microcystaceae</taxon>
        <taxon>Microcystis</taxon>
    </lineage>
</organism>
<evidence type="ECO:0008006" key="3">
    <source>
        <dbReference type="Google" id="ProtNLM"/>
    </source>
</evidence>
<dbReference type="NCBIfam" id="TIGR02595">
    <property type="entry name" value="PEP_CTERM"/>
    <property type="match status" value="1"/>
</dbReference>
<dbReference type="HOGENOM" id="CLU_2650405_0_0_3"/>
<sequence>MGKNGRFYGTTAYGGSYDAGTIFSFDPNSSPPIPDPTPVPEPSPLFGLGAIVTLGILSRFSKKAKTPTDSPQAADS</sequence>
<dbReference type="Proteomes" id="UP000004047">
    <property type="component" value="Unassembled WGS sequence"/>
</dbReference>
<evidence type="ECO:0000313" key="1">
    <source>
        <dbReference type="EMBL" id="CCI37307.1"/>
    </source>
</evidence>